<reference evidence="1 2" key="1">
    <citation type="submission" date="2016-04" db="EMBL/GenBank/DDBJ databases">
        <title>ATOL: Assembling a taxonomically balanced genome-scale reconstruction of the evolutionary history of the Enterobacteriaceae.</title>
        <authorList>
            <person name="Plunkett G.III."/>
            <person name="Neeno-Eckwall E.C."/>
            <person name="Glasner J.D."/>
            <person name="Perna N.T."/>
        </authorList>
    </citation>
    <scope>NUCLEOTIDE SEQUENCE [LARGE SCALE GENOMIC DNA]</scope>
    <source>
        <strain evidence="1 2">ATCC 19692</strain>
    </source>
</reference>
<evidence type="ECO:0000313" key="2">
    <source>
        <dbReference type="Proteomes" id="UP000094023"/>
    </source>
</evidence>
<dbReference type="AlphaFoldDB" id="A0A198G1G8"/>
<accession>A0A198G1G8</accession>
<proteinExistence type="predicted"/>
<evidence type="ECO:0000313" key="1">
    <source>
        <dbReference type="EMBL" id="OAT30958.1"/>
    </source>
</evidence>
<dbReference type="Proteomes" id="UP000094023">
    <property type="component" value="Unassembled WGS sequence"/>
</dbReference>
<protein>
    <submittedName>
        <fullName evidence="1">Putative exported protein</fullName>
    </submittedName>
</protein>
<gene>
    <name evidence="1" type="ORF">M983_1477</name>
</gene>
<organism evidence="1 2">
    <name type="scientific">Proteus myxofaciens ATCC 19692</name>
    <dbReference type="NCBI Taxonomy" id="1354337"/>
    <lineage>
        <taxon>Bacteria</taxon>
        <taxon>Pseudomonadati</taxon>
        <taxon>Pseudomonadota</taxon>
        <taxon>Gammaproteobacteria</taxon>
        <taxon>Enterobacterales</taxon>
        <taxon>Morganellaceae</taxon>
        <taxon>Proteus</taxon>
    </lineage>
</organism>
<name>A0A198G1G8_9GAMM</name>
<comment type="caution">
    <text evidence="1">The sequence shown here is derived from an EMBL/GenBank/DDBJ whole genome shotgun (WGS) entry which is preliminary data.</text>
</comment>
<dbReference type="PATRIC" id="fig|1354337.4.peg.1508"/>
<keyword evidence="2" id="KW-1185">Reference proteome</keyword>
<dbReference type="EMBL" id="LXEN01000066">
    <property type="protein sequence ID" value="OAT30958.1"/>
    <property type="molecule type" value="Genomic_DNA"/>
</dbReference>
<dbReference type="STRING" id="1354337.M983_1477"/>
<sequence>MIYAFVQTQWGAQKTSEWLTQYSDYDVRFSGIEHNFTQPEQVTIHELSINQKQNKTTLVANSAQLKFNWQSFLFPTHLQKITLENGKIVITDKIAALPISADILQFKNMTLQSAQSDITFSAEKITGGITPWQPTAENSFGSGHFQFSIANGHINDNLFNHFIISGEYQPNHIQIDKLGTQLLNGSLSFNGQYQNNRWTLNDVYMNGIRWQSTKTLSELIQSMKQTPAININSLNIVDLTAEGKQWAISGFDGQFSQLEWDKTFSVSRGELNADDIVINDNHMTDLIAKLDQQNDHLNVDNLSLRYEKGIIKLSGYWNKADKTLAIKNATLSGILYTLPKNWLSFFAEPIDKSSNIENINIEKLSISQSILIDISPDFPFQFTGLAANIQNLMVAKNGEWGLWQGTATFNADSGTLNRIELRRPDLTIETQQDKAIAKSFSAFVDSGLIQGAAVLDQANNQRHFSLIANGLNVPLSVPNSLGWRTPSLTENGKFTLKIKGELRANPISSTLNGSLCAQQEGQILIDETMSQGEITDNL</sequence>